<dbReference type="Proteomes" id="UP001146067">
    <property type="component" value="Unassembled WGS sequence"/>
</dbReference>
<evidence type="ECO:0000259" key="7">
    <source>
        <dbReference type="PROSITE" id="PS50862"/>
    </source>
</evidence>
<dbReference type="SUPFAM" id="SSF55681">
    <property type="entry name" value="Class II aaRS and biotin synthetases"/>
    <property type="match status" value="1"/>
</dbReference>
<keyword evidence="9" id="KW-1185">Reference proteome</keyword>
<dbReference type="PANTHER" id="PTHR22594:SF5">
    <property type="entry name" value="ASPARTATE--TRNA LIGASE, MITOCHONDRIAL"/>
    <property type="match status" value="1"/>
</dbReference>
<keyword evidence="5" id="KW-0030">Aminoacyl-tRNA synthetase</keyword>
<dbReference type="Pfam" id="PF00152">
    <property type="entry name" value="tRNA-synt_2"/>
    <property type="match status" value="1"/>
</dbReference>
<dbReference type="InterPro" id="IPR006195">
    <property type="entry name" value="aa-tRNA-synth_II"/>
</dbReference>
<dbReference type="InterPro" id="IPR045864">
    <property type="entry name" value="aa-tRNA-synth_II/BPL/LPL"/>
</dbReference>
<dbReference type="InterPro" id="IPR004364">
    <property type="entry name" value="Aa-tRNA-synt_II"/>
</dbReference>
<dbReference type="EMBL" id="JAPZVP010000011">
    <property type="protein sequence ID" value="MDA1360915.1"/>
    <property type="molecule type" value="Genomic_DNA"/>
</dbReference>
<keyword evidence="4" id="KW-0648">Protein biosynthesis</keyword>
<evidence type="ECO:0000256" key="5">
    <source>
        <dbReference type="ARBA" id="ARBA00023146"/>
    </source>
</evidence>
<gene>
    <name evidence="8" type="ORF">O1R50_14890</name>
</gene>
<keyword evidence="3" id="KW-0067">ATP-binding</keyword>
<dbReference type="GO" id="GO:0005524">
    <property type="term" value="F:ATP binding"/>
    <property type="evidence" value="ECO:0007669"/>
    <property type="project" value="UniProtKB-KW"/>
</dbReference>
<keyword evidence="2" id="KW-0547">Nucleotide-binding</keyword>
<evidence type="ECO:0000256" key="6">
    <source>
        <dbReference type="SAM" id="MobiDB-lite"/>
    </source>
</evidence>
<comment type="caution">
    <text evidence="8">The sequence shown here is derived from an EMBL/GenBank/DDBJ whole genome shotgun (WGS) entry which is preliminary data.</text>
</comment>
<feature type="region of interest" description="Disordered" evidence="6">
    <location>
        <begin position="450"/>
        <end position="474"/>
    </location>
</feature>
<keyword evidence="1" id="KW-0436">Ligase</keyword>
<evidence type="ECO:0000256" key="1">
    <source>
        <dbReference type="ARBA" id="ARBA00022598"/>
    </source>
</evidence>
<protein>
    <recommendedName>
        <fullName evidence="7">Aminoacyl-transfer RNA synthetases class-II family profile domain-containing protein</fullName>
    </recommendedName>
</protein>
<reference evidence="8" key="1">
    <citation type="submission" date="2022-12" db="EMBL/GenBank/DDBJ databases">
        <title>Gycomyces niveus sp.nov.,a novel actinomycete isolated from soil in Shouguan.</title>
        <authorList>
            <person name="Yang X."/>
        </authorList>
    </citation>
    <scope>NUCLEOTIDE SEQUENCE</scope>
    <source>
        <strain evidence="8">NEAU-A15</strain>
    </source>
</reference>
<dbReference type="GO" id="GO:0004815">
    <property type="term" value="F:aspartate-tRNA ligase activity"/>
    <property type="evidence" value="ECO:0007669"/>
    <property type="project" value="TreeGrafter"/>
</dbReference>
<dbReference type="Gene3D" id="3.30.930.10">
    <property type="entry name" value="Bira Bifunctional Protein, Domain 2"/>
    <property type="match status" value="2"/>
</dbReference>
<accession>A0A9X3PCG2</accession>
<evidence type="ECO:0000313" key="8">
    <source>
        <dbReference type="EMBL" id="MDA1360915.1"/>
    </source>
</evidence>
<feature type="domain" description="Aminoacyl-transfer RNA synthetases class-II family profile" evidence="7">
    <location>
        <begin position="90"/>
        <end position="448"/>
    </location>
</feature>
<dbReference type="GO" id="GO:0006422">
    <property type="term" value="P:aspartyl-tRNA aminoacylation"/>
    <property type="evidence" value="ECO:0007669"/>
    <property type="project" value="TreeGrafter"/>
</dbReference>
<dbReference type="AlphaFoldDB" id="A0A9X3PCG2"/>
<evidence type="ECO:0000313" key="9">
    <source>
        <dbReference type="Proteomes" id="UP001146067"/>
    </source>
</evidence>
<evidence type="ECO:0000256" key="3">
    <source>
        <dbReference type="ARBA" id="ARBA00022840"/>
    </source>
</evidence>
<evidence type="ECO:0000256" key="4">
    <source>
        <dbReference type="ARBA" id="ARBA00022917"/>
    </source>
</evidence>
<dbReference type="PROSITE" id="PS50862">
    <property type="entry name" value="AA_TRNA_LIGASE_II"/>
    <property type="match status" value="1"/>
</dbReference>
<dbReference type="RefSeq" id="WP_270110876.1">
    <property type="nucleotide sequence ID" value="NZ_JAPZVP010000011.1"/>
</dbReference>
<name>A0A9X3PCG2_9ACTN</name>
<proteinExistence type="predicted"/>
<organism evidence="8 9">
    <name type="scientific">Glycomyces luteolus</name>
    <dbReference type="NCBI Taxonomy" id="2670330"/>
    <lineage>
        <taxon>Bacteria</taxon>
        <taxon>Bacillati</taxon>
        <taxon>Actinomycetota</taxon>
        <taxon>Actinomycetes</taxon>
        <taxon>Glycomycetales</taxon>
        <taxon>Glycomycetaceae</taxon>
        <taxon>Glycomyces</taxon>
    </lineage>
</organism>
<dbReference type="PANTHER" id="PTHR22594">
    <property type="entry name" value="ASPARTYL/LYSYL-TRNA SYNTHETASE"/>
    <property type="match status" value="1"/>
</dbReference>
<sequence length="474" mass="52301">MENRMERLAGWLIRDKGTDYLATMRGWIELEGVPRGLPREAPAVVFGERAEPARLTVAKIEVDSTGDSGTRRRPRLAVRPAGHLSTASGLRQTAREWLVESGFDEIVLPMIWSRSEEYGAEEFQLAHSRMDDIDLRILQSPEFPLYTALAEGLDRSFAFGRCFRYEAGDGAASSEHYLMEFEQLVFATTFEGLGDCMAQVEELIRTLAKAVSVDLDDVDFLVSAPEGMSDVAAKGRAVELERVVLFTVPASWPAAARRVLVDRLEQAGASVIALEGDDDVLRGGTEVRLAVETGDATVATVHRILDTAASYVMPGNGISAAIALQWNPAWEAYLPLEWREDEQSESAYPVRSITSRRETDADGNERIADAELYLKGIEVAHVRAYADRTQFEENLAKAGINDPNGRFGYLLDALESAPPGMVGMFIGWERLLTVLEGLLATQEAQLYPRDGTGRLVGETGPHAHRRTDRDADKE</sequence>
<evidence type="ECO:0000256" key="2">
    <source>
        <dbReference type="ARBA" id="ARBA00022741"/>
    </source>
</evidence>